<feature type="compositionally biased region" description="Basic and acidic residues" evidence="1">
    <location>
        <begin position="68"/>
        <end position="82"/>
    </location>
</feature>
<name>A0A7S2XF67_9EUKA</name>
<accession>A0A7S2XF67</accession>
<feature type="region of interest" description="Disordered" evidence="1">
    <location>
        <begin position="53"/>
        <end position="82"/>
    </location>
</feature>
<proteinExistence type="predicted"/>
<protein>
    <submittedName>
        <fullName evidence="2">Uncharacterized protein</fullName>
    </submittedName>
</protein>
<organism evidence="2">
    <name type="scientific">Lotharella oceanica</name>
    <dbReference type="NCBI Taxonomy" id="641309"/>
    <lineage>
        <taxon>Eukaryota</taxon>
        <taxon>Sar</taxon>
        <taxon>Rhizaria</taxon>
        <taxon>Cercozoa</taxon>
        <taxon>Chlorarachniophyceae</taxon>
        <taxon>Lotharella</taxon>
    </lineage>
</organism>
<feature type="compositionally biased region" description="Polar residues" evidence="1">
    <location>
        <begin position="56"/>
        <end position="66"/>
    </location>
</feature>
<feature type="region of interest" description="Disordered" evidence="1">
    <location>
        <begin position="1"/>
        <end position="27"/>
    </location>
</feature>
<feature type="compositionally biased region" description="Basic and acidic residues" evidence="1">
    <location>
        <begin position="1"/>
        <end position="16"/>
    </location>
</feature>
<evidence type="ECO:0000313" key="2">
    <source>
        <dbReference type="EMBL" id="CAD9774196.1"/>
    </source>
</evidence>
<gene>
    <name evidence="2" type="ORF">LSP00402_LOCUS18189</name>
</gene>
<dbReference type="AlphaFoldDB" id="A0A7S2XF67"/>
<evidence type="ECO:0000256" key="1">
    <source>
        <dbReference type="SAM" id="MobiDB-lite"/>
    </source>
</evidence>
<sequence>MATKQESSKVEDRSSANEELPSFGPSLSLVPKRSQISTWMKCSPPLRSIRKAAGYSRSSSTNSTENLFLKHDSSHFESKKERSENVKEEGLWNYDLKELDTDGTVSLRIRRSQCST</sequence>
<dbReference type="EMBL" id="HBHP01029483">
    <property type="protein sequence ID" value="CAD9774196.1"/>
    <property type="molecule type" value="Transcribed_RNA"/>
</dbReference>
<reference evidence="2" key="1">
    <citation type="submission" date="2021-01" db="EMBL/GenBank/DDBJ databases">
        <authorList>
            <person name="Corre E."/>
            <person name="Pelletier E."/>
            <person name="Niang G."/>
            <person name="Scheremetjew M."/>
            <person name="Finn R."/>
            <person name="Kale V."/>
            <person name="Holt S."/>
            <person name="Cochrane G."/>
            <person name="Meng A."/>
            <person name="Brown T."/>
            <person name="Cohen L."/>
        </authorList>
    </citation>
    <scope>NUCLEOTIDE SEQUENCE</scope>
    <source>
        <strain evidence="2">CCMP622</strain>
    </source>
</reference>